<dbReference type="EMBL" id="CNFT01001778">
    <property type="protein sequence ID" value="CKT61583.1"/>
    <property type="molecule type" value="Genomic_DNA"/>
</dbReference>
<sequence length="87" mass="9438">MIGAPSLADVVQQRAKRKQVGTCHPGGQWRRMHRGLDHVSVNRPLVGDVARRKVANGLPFRQQPAPEPGSVERFDGSHRGGAGGEHN</sequence>
<dbReference type="Proteomes" id="UP000038802">
    <property type="component" value="Unassembled WGS sequence"/>
</dbReference>
<evidence type="ECO:0000313" key="11">
    <source>
        <dbReference type="Proteomes" id="UP000048289"/>
    </source>
</evidence>
<dbReference type="Proteomes" id="UP000039217">
    <property type="component" value="Unassembled WGS sequence"/>
</dbReference>
<dbReference type="EMBL" id="CSAE01000300">
    <property type="protein sequence ID" value="COW05878.1"/>
    <property type="molecule type" value="Genomic_DNA"/>
</dbReference>
<evidence type="ECO:0000313" key="5">
    <source>
        <dbReference type="EMBL" id="CNU54738.1"/>
    </source>
</evidence>
<reference evidence="7" key="2">
    <citation type="submission" date="2015-03" db="EMBL/GenBank/DDBJ databases">
        <authorList>
            <consortium name="Pathogen Informatics"/>
            <person name="Murphy D."/>
        </authorList>
    </citation>
    <scope>NUCLEOTIDE SEQUENCE</scope>
    <source>
        <strain evidence="7">N09902308</strain>
    </source>
</reference>
<gene>
    <name evidence="5" type="ORF">ERS007661_00837</name>
    <name evidence="2" type="ORF">ERS007681_02056</name>
    <name evidence="6" type="ORF">ERS007703_02646</name>
    <name evidence="7" type="ORF">ERS007739_05164</name>
    <name evidence="3" type="ORF">ERS027659_04645</name>
    <name evidence="4" type="ORF">ERS027661_04669</name>
</gene>
<organism evidence="6 8">
    <name type="scientific">Mycobacterium tuberculosis</name>
    <dbReference type="NCBI Taxonomy" id="1773"/>
    <lineage>
        <taxon>Bacteria</taxon>
        <taxon>Bacillati</taxon>
        <taxon>Actinomycetota</taxon>
        <taxon>Actinomycetes</taxon>
        <taxon>Mycobacteriales</taxon>
        <taxon>Mycobacteriaceae</taxon>
        <taxon>Mycobacterium</taxon>
        <taxon>Mycobacterium tuberculosis complex</taxon>
    </lineage>
</organism>
<evidence type="ECO:0000313" key="6">
    <source>
        <dbReference type="EMBL" id="COW05878.1"/>
    </source>
</evidence>
<protein>
    <submittedName>
        <fullName evidence="6">Uncharacterized protein</fullName>
    </submittedName>
</protein>
<dbReference type="Proteomes" id="UP000050164">
    <property type="component" value="Unassembled WGS sequence"/>
</dbReference>
<evidence type="ECO:0000313" key="4">
    <source>
        <dbReference type="EMBL" id="CKT70293.1"/>
    </source>
</evidence>
<dbReference type="AlphaFoldDB" id="A0A0T9D298"/>
<dbReference type="EMBL" id="CFOE01000245">
    <property type="protein sequence ID" value="CFE39670.1"/>
    <property type="molecule type" value="Genomic_DNA"/>
</dbReference>
<evidence type="ECO:0000256" key="1">
    <source>
        <dbReference type="SAM" id="MobiDB-lite"/>
    </source>
</evidence>
<dbReference type="Proteomes" id="UP000048289">
    <property type="component" value="Unassembled WGS sequence"/>
</dbReference>
<evidence type="ECO:0000313" key="13">
    <source>
        <dbReference type="Proteomes" id="UP000050164"/>
    </source>
</evidence>
<evidence type="ECO:0000313" key="7">
    <source>
        <dbReference type="EMBL" id="CPB27980.1"/>
    </source>
</evidence>
<dbReference type="EMBL" id="CQQC01000190">
    <property type="protein sequence ID" value="CNU54738.1"/>
    <property type="molecule type" value="Genomic_DNA"/>
</dbReference>
<reference evidence="6" key="1">
    <citation type="submission" date="2015-03" db="EMBL/GenBank/DDBJ databases">
        <authorList>
            <person name="Murphy D."/>
        </authorList>
    </citation>
    <scope>NUCLEOTIDE SEQUENCE [LARGE SCALE GENOMIC DNA]</scope>
    <source>
        <strain evidence="6">K00500041</strain>
    </source>
</reference>
<accession>A0A0T9D298</accession>
<evidence type="ECO:0000313" key="12">
    <source>
        <dbReference type="Proteomes" id="UP000049023"/>
    </source>
</evidence>
<evidence type="ECO:0000313" key="8">
    <source>
        <dbReference type="Proteomes" id="UP000038802"/>
    </source>
</evidence>
<evidence type="ECO:0000313" key="2">
    <source>
        <dbReference type="EMBL" id="CFE39670.1"/>
    </source>
</evidence>
<dbReference type="EMBL" id="CSBK01003826">
    <property type="protein sequence ID" value="CPB27980.1"/>
    <property type="molecule type" value="Genomic_DNA"/>
</dbReference>
<name>A0A0T9D298_MYCTX</name>
<dbReference type="Proteomes" id="UP000039021">
    <property type="component" value="Unassembled WGS sequence"/>
</dbReference>
<feature type="region of interest" description="Disordered" evidence="1">
    <location>
        <begin position="57"/>
        <end position="87"/>
    </location>
</feature>
<evidence type="ECO:0000313" key="10">
    <source>
        <dbReference type="Proteomes" id="UP000039217"/>
    </source>
</evidence>
<evidence type="ECO:0000313" key="3">
    <source>
        <dbReference type="EMBL" id="CKT61583.1"/>
    </source>
</evidence>
<reference evidence="8 9" key="3">
    <citation type="submission" date="2015-03" db="EMBL/GenBank/DDBJ databases">
        <authorList>
            <consortium name="Pathogen Informatics"/>
        </authorList>
    </citation>
    <scope>NUCLEOTIDE SEQUENCE [LARGE SCALE GENOMIC DNA]</scope>
    <source>
        <strain evidence="3 13">Bir 185</strain>
        <strain evidence="4 12">Bir 187</strain>
        <strain evidence="5 10">D00501624</strain>
        <strain evidence="2 11">G09901357</strain>
        <strain evidence="8">K00500041</strain>
        <strain evidence="9">N09902308</strain>
    </source>
</reference>
<feature type="region of interest" description="Disordered" evidence="1">
    <location>
        <begin position="1"/>
        <end position="29"/>
    </location>
</feature>
<dbReference type="Proteomes" id="UP000049023">
    <property type="component" value="Unassembled WGS sequence"/>
</dbReference>
<proteinExistence type="predicted"/>
<dbReference type="EMBL" id="CNFU01001730">
    <property type="protein sequence ID" value="CKT70293.1"/>
    <property type="molecule type" value="Genomic_DNA"/>
</dbReference>
<evidence type="ECO:0000313" key="9">
    <source>
        <dbReference type="Proteomes" id="UP000039021"/>
    </source>
</evidence>